<dbReference type="InterPro" id="IPR010730">
    <property type="entry name" value="HET"/>
</dbReference>
<organism evidence="2 3">
    <name type="scientific">Fonsecaea erecta</name>
    <dbReference type="NCBI Taxonomy" id="1367422"/>
    <lineage>
        <taxon>Eukaryota</taxon>
        <taxon>Fungi</taxon>
        <taxon>Dikarya</taxon>
        <taxon>Ascomycota</taxon>
        <taxon>Pezizomycotina</taxon>
        <taxon>Eurotiomycetes</taxon>
        <taxon>Chaetothyriomycetidae</taxon>
        <taxon>Chaetothyriales</taxon>
        <taxon>Herpotrichiellaceae</taxon>
        <taxon>Fonsecaea</taxon>
    </lineage>
</organism>
<protein>
    <recommendedName>
        <fullName evidence="1">Heterokaryon incompatibility domain-containing protein</fullName>
    </recommendedName>
</protein>
<proteinExistence type="predicted"/>
<dbReference type="Proteomes" id="UP000078343">
    <property type="component" value="Unassembled WGS sequence"/>
</dbReference>
<dbReference type="STRING" id="1367422.A0A178ZPF9"/>
<dbReference type="PANTHER" id="PTHR33112:SF8">
    <property type="entry name" value="HETEROKARYON INCOMPATIBILITY DOMAIN-CONTAINING PROTEIN"/>
    <property type="match status" value="1"/>
</dbReference>
<reference evidence="2 3" key="1">
    <citation type="submission" date="2016-04" db="EMBL/GenBank/DDBJ databases">
        <title>Draft genome of Fonsecaea erecta CBS 125763.</title>
        <authorList>
            <person name="Weiss V.A."/>
            <person name="Vicente V.A."/>
            <person name="Raittz R.T."/>
            <person name="Moreno L.F."/>
            <person name="De Souza E.M."/>
            <person name="Pedrosa F.O."/>
            <person name="Steffens M.B."/>
            <person name="Faoro H."/>
            <person name="Tadra-Sfeir M.Z."/>
            <person name="Najafzadeh M.J."/>
            <person name="Felipe M.S."/>
            <person name="Teixeira M."/>
            <person name="Sun J."/>
            <person name="Xi L."/>
            <person name="Gomes R."/>
            <person name="De Azevedo C.M."/>
            <person name="Salgado C.G."/>
            <person name="Da Silva M.B."/>
            <person name="Nascimento M.F."/>
            <person name="Queiroz-Telles F."/>
            <person name="Attili D.S."/>
            <person name="Gorbushina A."/>
        </authorList>
    </citation>
    <scope>NUCLEOTIDE SEQUENCE [LARGE SCALE GENOMIC DNA]</scope>
    <source>
        <strain evidence="2 3">CBS 125763</strain>
    </source>
</reference>
<feature type="domain" description="Heterokaryon incompatibility" evidence="1">
    <location>
        <begin position="237"/>
        <end position="390"/>
    </location>
</feature>
<name>A0A178ZPF9_9EURO</name>
<keyword evidence="3" id="KW-1185">Reference proteome</keyword>
<dbReference type="Pfam" id="PF06985">
    <property type="entry name" value="HET"/>
    <property type="match status" value="1"/>
</dbReference>
<dbReference type="PANTHER" id="PTHR33112">
    <property type="entry name" value="DOMAIN PROTEIN, PUTATIVE-RELATED"/>
    <property type="match status" value="1"/>
</dbReference>
<evidence type="ECO:0000259" key="1">
    <source>
        <dbReference type="Pfam" id="PF06985"/>
    </source>
</evidence>
<accession>A0A178ZPF9</accession>
<dbReference type="AlphaFoldDB" id="A0A178ZPF9"/>
<comment type="caution">
    <text evidence="2">The sequence shown here is derived from an EMBL/GenBank/DDBJ whole genome shotgun (WGS) entry which is preliminary data.</text>
</comment>
<dbReference type="GeneID" id="30008049"/>
<sequence length="706" mass="79307">MSLISGFWDQVDTRASAIPHQLCPPCKTFCSTSTLLQTLPHDYATWEQEGKDGRPLTLRRKDQESYQIHNYSGLRRCVSDGQCHLCAVIWAELQSEAGYDPLKELCRHEHRGVVLTGVLKGGGRQFINHRLLTFHIGEKKSNTAMQLLMSAEPHTAPIRQQLDAQLAFSTDSDATLSLADKWLRDCIAQDTACASERQSAVWDRTLPARLICVESDGSSLRSARVVDTNLLPSDTPYLTLSHSWGDGKFLKLLSTNTTQLYCDISVDELSRTHRDALSITRRLGYRYIWIDSLCIIQDSEDDWRSQSAQMASIYGNSTCNIAAENAPGSGGCFVRRNPLMQRPCQLTHSNDLDRGEGVYAHRYHTANWSAFPLYYYSPLSLLTRAWVQQERILSPRVLYFGGPEIHWECCSFQASEAWPNGSPNEDHGFDEVYPLKAAFESYITPFTNWDRDDHNRFVYELWHNGVLREYTAADLTFEKDRLVALAGIVGVIQRRTGMTYVAGLWKELLPMDLMWRKMDAPMPGDKHLEPIPWKAPTWSWASVKGRKRCDLFALQKAENDNILYCSRILECATETLDAVQPMLGEVFGGTITLTGFLAPLIRPDTSGTTEAEGSGHSKKTKDVGLDIDVSSSTELFYFCLMKTRDNETTHTNKGLVLAKAEAEKDREADSAKYAGSYIRVGVFVSSYTVDAGSIFDGVEEASVTIC</sequence>
<dbReference type="OrthoDB" id="5362512at2759"/>
<evidence type="ECO:0000313" key="2">
    <source>
        <dbReference type="EMBL" id="OAP61677.1"/>
    </source>
</evidence>
<evidence type="ECO:0000313" key="3">
    <source>
        <dbReference type="Proteomes" id="UP000078343"/>
    </source>
</evidence>
<gene>
    <name evidence="2" type="ORF">AYL99_03880</name>
</gene>
<dbReference type="EMBL" id="LVYI01000003">
    <property type="protein sequence ID" value="OAP61677.1"/>
    <property type="molecule type" value="Genomic_DNA"/>
</dbReference>
<dbReference type="RefSeq" id="XP_018695044.1">
    <property type="nucleotide sequence ID" value="XM_018835394.1"/>
</dbReference>